<evidence type="ECO:0000313" key="1">
    <source>
        <dbReference type="EMBL" id="QHT67195.1"/>
    </source>
</evidence>
<dbReference type="Proteomes" id="UP000480178">
    <property type="component" value="Chromosome"/>
</dbReference>
<accession>A0A6C0GH34</accession>
<gene>
    <name evidence="1" type="ORF">GXP67_11340</name>
</gene>
<dbReference type="AlphaFoldDB" id="A0A6C0GH34"/>
<dbReference type="KEGG" id="rhoz:GXP67_11340"/>
<reference evidence="1 2" key="1">
    <citation type="submission" date="2020-01" db="EMBL/GenBank/DDBJ databases">
        <authorList>
            <person name="Kim M.K."/>
        </authorList>
    </citation>
    <scope>NUCLEOTIDE SEQUENCE [LARGE SCALE GENOMIC DNA]</scope>
    <source>
        <strain evidence="1 2">172606-1</strain>
    </source>
</reference>
<organism evidence="1 2">
    <name type="scientific">Rhodocytophaga rosea</name>
    <dbReference type="NCBI Taxonomy" id="2704465"/>
    <lineage>
        <taxon>Bacteria</taxon>
        <taxon>Pseudomonadati</taxon>
        <taxon>Bacteroidota</taxon>
        <taxon>Cytophagia</taxon>
        <taxon>Cytophagales</taxon>
        <taxon>Rhodocytophagaceae</taxon>
        <taxon>Rhodocytophaga</taxon>
    </lineage>
</organism>
<proteinExistence type="predicted"/>
<name>A0A6C0GH34_9BACT</name>
<keyword evidence="1" id="KW-0378">Hydrolase</keyword>
<dbReference type="SUPFAM" id="SSF53474">
    <property type="entry name" value="alpha/beta-Hydrolases"/>
    <property type="match status" value="1"/>
</dbReference>
<sequence length="310" mass="35230">MHKFYFLLLAVFICTSCYSQKIETVYLNPKDSTSSFYIIVYPPKLPGSGFMFLMPGMFQKPQEVIQQTELPKIAARQGILTIIPVFSTGISTLGIDTATQASFREMLNHVTSRHKLIDQRFYVGGFSIGGTCAIKYAQLALSHNYPIKPSAVFAIDAPLDFERMYNTSVREMRSAGMDKDLLAENTYMLKRYEKEFGGPPSDFLPYYHKGSPYSFSDTTHQTLQPLIHVPIRLYTEPDVQWWLKAGVDYSGMNAFDCAAMTNDLHRMGSKKVMLISTTNKGYRKPGNKRNPHSWSIAEPNDLVKWLLAQR</sequence>
<evidence type="ECO:0000313" key="2">
    <source>
        <dbReference type="Proteomes" id="UP000480178"/>
    </source>
</evidence>
<keyword evidence="2" id="KW-1185">Reference proteome</keyword>
<dbReference type="GO" id="GO:0016787">
    <property type="term" value="F:hydrolase activity"/>
    <property type="evidence" value="ECO:0007669"/>
    <property type="project" value="UniProtKB-KW"/>
</dbReference>
<dbReference type="Gene3D" id="3.40.50.1820">
    <property type="entry name" value="alpha/beta hydrolase"/>
    <property type="match status" value="1"/>
</dbReference>
<dbReference type="InterPro" id="IPR029058">
    <property type="entry name" value="AB_hydrolase_fold"/>
</dbReference>
<dbReference type="EMBL" id="CP048222">
    <property type="protein sequence ID" value="QHT67195.1"/>
    <property type="molecule type" value="Genomic_DNA"/>
</dbReference>
<protein>
    <submittedName>
        <fullName evidence="1">Alpha/beta hydrolase</fullName>
    </submittedName>
</protein>
<dbReference type="RefSeq" id="WP_162443236.1">
    <property type="nucleotide sequence ID" value="NZ_CP048222.1"/>
</dbReference>